<evidence type="ECO:0000313" key="2">
    <source>
        <dbReference type="Proteomes" id="UP000222564"/>
    </source>
</evidence>
<name>A0A2C6MDN6_9FIRM</name>
<evidence type="ECO:0000313" key="1">
    <source>
        <dbReference type="EMBL" id="PHJ39399.1"/>
    </source>
</evidence>
<gene>
    <name evidence="1" type="ORF">P378_03055</name>
</gene>
<dbReference type="Proteomes" id="UP000222564">
    <property type="component" value="Unassembled WGS sequence"/>
</dbReference>
<comment type="caution">
    <text evidence="1">The sequence shown here is derived from an EMBL/GenBank/DDBJ whole genome shotgun (WGS) entry which is preliminary data.</text>
</comment>
<sequence length="47" mass="5316">MEITSSGIKFGSTANRTVAKVEMRDLGWQKGEVHQETVSIFQLNMFL</sequence>
<dbReference type="RefSeq" id="WP_180260946.1">
    <property type="nucleotide sequence ID" value="NZ_AWQQ01000020.1"/>
</dbReference>
<proteinExistence type="predicted"/>
<protein>
    <submittedName>
        <fullName evidence="1">Uncharacterized protein</fullName>
    </submittedName>
</protein>
<organism evidence="1 2">
    <name type="scientific">Desulforamulus profundi</name>
    <dbReference type="NCBI Taxonomy" id="1383067"/>
    <lineage>
        <taxon>Bacteria</taxon>
        <taxon>Bacillati</taxon>
        <taxon>Bacillota</taxon>
        <taxon>Clostridia</taxon>
        <taxon>Eubacteriales</taxon>
        <taxon>Peptococcaceae</taxon>
        <taxon>Desulforamulus</taxon>
    </lineage>
</organism>
<dbReference type="EMBL" id="AWQQ01000020">
    <property type="protein sequence ID" value="PHJ39399.1"/>
    <property type="molecule type" value="Genomic_DNA"/>
</dbReference>
<reference evidence="1 2" key="1">
    <citation type="submission" date="2013-09" db="EMBL/GenBank/DDBJ databases">
        <title>Biodegradation of hydrocarbons in the deep terrestrial subsurface : characterization of a microbial consortium composed of two Desulfotomaculum species originating from a deep geological formation.</title>
        <authorList>
            <person name="Aullo T."/>
            <person name="Berlendis S."/>
            <person name="Lascourreges J.-F."/>
            <person name="Dessort D."/>
            <person name="Saint-Laurent S."/>
            <person name="Schraauwers B."/>
            <person name="Mas J."/>
            <person name="Magot M."/>
            <person name="Ranchou-Peyruse A."/>
        </authorList>
    </citation>
    <scope>NUCLEOTIDE SEQUENCE [LARGE SCALE GENOMIC DNA]</scope>
    <source>
        <strain evidence="1 2">Bs107</strain>
    </source>
</reference>
<keyword evidence="2" id="KW-1185">Reference proteome</keyword>
<dbReference type="AlphaFoldDB" id="A0A2C6MDN6"/>
<accession>A0A2C6MDN6</accession>